<evidence type="ECO:0000313" key="2">
    <source>
        <dbReference type="Proteomes" id="UP000836841"/>
    </source>
</evidence>
<feature type="non-terminal residue" evidence="1">
    <location>
        <position position="1"/>
    </location>
</feature>
<dbReference type="Proteomes" id="UP000836841">
    <property type="component" value="Chromosome 7"/>
</dbReference>
<proteinExistence type="predicted"/>
<sequence length="92" mass="10875">MMSVPTIRFLELELKRGTIKSSRYNVYCLATMVPSDCQFVAYLLETDCLRRVMAIDKDCSRRVILMVMKEKEKQKMIMTVMIVIMDIFHMSR</sequence>
<protein>
    <submittedName>
        <fullName evidence="1">Uncharacterized protein</fullName>
    </submittedName>
</protein>
<gene>
    <name evidence="1" type="ORF">TAV2_LOCUS23625</name>
</gene>
<organism evidence="1 2">
    <name type="scientific">Thlaspi arvense</name>
    <name type="common">Field penny-cress</name>
    <dbReference type="NCBI Taxonomy" id="13288"/>
    <lineage>
        <taxon>Eukaryota</taxon>
        <taxon>Viridiplantae</taxon>
        <taxon>Streptophyta</taxon>
        <taxon>Embryophyta</taxon>
        <taxon>Tracheophyta</taxon>
        <taxon>Spermatophyta</taxon>
        <taxon>Magnoliopsida</taxon>
        <taxon>eudicotyledons</taxon>
        <taxon>Gunneridae</taxon>
        <taxon>Pentapetalae</taxon>
        <taxon>rosids</taxon>
        <taxon>malvids</taxon>
        <taxon>Brassicales</taxon>
        <taxon>Brassicaceae</taxon>
        <taxon>Thlaspideae</taxon>
        <taxon>Thlaspi</taxon>
    </lineage>
</organism>
<evidence type="ECO:0000313" key="1">
    <source>
        <dbReference type="EMBL" id="CAH2079316.1"/>
    </source>
</evidence>
<dbReference type="AlphaFoldDB" id="A0AAU9T8S4"/>
<reference evidence="1 2" key="1">
    <citation type="submission" date="2022-03" db="EMBL/GenBank/DDBJ databases">
        <authorList>
            <person name="Nunn A."/>
            <person name="Chopra R."/>
            <person name="Nunn A."/>
            <person name="Contreras Garrido A."/>
        </authorList>
    </citation>
    <scope>NUCLEOTIDE SEQUENCE [LARGE SCALE GENOMIC DNA]</scope>
</reference>
<name>A0AAU9T8S4_THLAR</name>
<accession>A0AAU9T8S4</accession>
<keyword evidence="2" id="KW-1185">Reference proteome</keyword>
<dbReference type="EMBL" id="OU466863">
    <property type="protein sequence ID" value="CAH2079316.1"/>
    <property type="molecule type" value="Genomic_DNA"/>
</dbReference>